<evidence type="ECO:0000313" key="2">
    <source>
        <dbReference type="EMBL" id="SMN18646.1"/>
    </source>
</evidence>
<evidence type="ECO:0000256" key="1">
    <source>
        <dbReference type="SAM" id="MobiDB-lite"/>
    </source>
</evidence>
<protein>
    <submittedName>
        <fullName evidence="2">Similar to Saccharomyces cerevisiae YNL078W NIS1 Protein localized in the bud neck at G2/M phase</fullName>
    </submittedName>
</protein>
<feature type="compositionally biased region" description="Basic residues" evidence="1">
    <location>
        <begin position="55"/>
        <end position="65"/>
    </location>
</feature>
<evidence type="ECO:0000313" key="3">
    <source>
        <dbReference type="Proteomes" id="UP000196158"/>
    </source>
</evidence>
<dbReference type="STRING" id="1789683.A0A1X7R069"/>
<name>A0A1X7R069_9SACH</name>
<dbReference type="OrthoDB" id="4069881at2759"/>
<sequence>MIHRHGYHRISSQESALSQVSNWDQYQQQQQKSSVISNNSKINIQPYTNDSSNNIKRRHSSRRHKDFTTQREINQNKNNNFLFPRGFITLKKKSTKSLSQKQINSKFKNVNELKEMMNLINLRTLETNEVLPLPRIASYNINSKNSINAQVSSMTTVSRNIYKRQPSIKRIYIPMNETQIRLLNLKRSNTMPTQQRNFKKKLRSKEEEDKIKSQRQLHSLWEQYLRAVIHQRIQLRLELMKVQSISSLQTRDNNSELRTMIRSRKGDNRDNPIIIPDDLSIDSRRKIY</sequence>
<dbReference type="AlphaFoldDB" id="A0A1X7R069"/>
<feature type="region of interest" description="Disordered" evidence="1">
    <location>
        <begin position="29"/>
        <end position="67"/>
    </location>
</feature>
<feature type="compositionally biased region" description="Low complexity" evidence="1">
    <location>
        <begin position="29"/>
        <end position="45"/>
    </location>
</feature>
<reference evidence="2 3" key="1">
    <citation type="submission" date="2017-04" db="EMBL/GenBank/DDBJ databases">
        <authorList>
            <person name="Afonso C.L."/>
            <person name="Miller P.J."/>
            <person name="Scott M.A."/>
            <person name="Spackman E."/>
            <person name="Goraichik I."/>
            <person name="Dimitrov K.M."/>
            <person name="Suarez D.L."/>
            <person name="Swayne D.E."/>
        </authorList>
    </citation>
    <scope>NUCLEOTIDE SEQUENCE [LARGE SCALE GENOMIC DNA]</scope>
</reference>
<dbReference type="Proteomes" id="UP000196158">
    <property type="component" value="Unassembled WGS sequence"/>
</dbReference>
<proteinExistence type="predicted"/>
<accession>A0A1X7R069</accession>
<keyword evidence="3" id="KW-1185">Reference proteome</keyword>
<dbReference type="EMBL" id="FXLY01000002">
    <property type="protein sequence ID" value="SMN18646.1"/>
    <property type="molecule type" value="Genomic_DNA"/>
</dbReference>
<organism evidence="2 3">
    <name type="scientific">Maudiozyma saulgeensis</name>
    <dbReference type="NCBI Taxonomy" id="1789683"/>
    <lineage>
        <taxon>Eukaryota</taxon>
        <taxon>Fungi</taxon>
        <taxon>Dikarya</taxon>
        <taxon>Ascomycota</taxon>
        <taxon>Saccharomycotina</taxon>
        <taxon>Saccharomycetes</taxon>
        <taxon>Saccharomycetales</taxon>
        <taxon>Saccharomycetaceae</taxon>
        <taxon>Maudiozyma</taxon>
    </lineage>
</organism>
<gene>
    <name evidence="2" type="ORF">KASA_0Q11627G</name>
</gene>